<dbReference type="EMBL" id="UGWP01000004">
    <property type="protein sequence ID" value="SUF57525.1"/>
    <property type="molecule type" value="Genomic_DNA"/>
</dbReference>
<evidence type="ECO:0000313" key="3">
    <source>
        <dbReference type="EMBL" id="SUF57525.1"/>
    </source>
</evidence>
<feature type="region of interest" description="Disordered" evidence="1">
    <location>
        <begin position="1"/>
        <end position="24"/>
    </location>
</feature>
<feature type="compositionally biased region" description="Acidic residues" evidence="1">
    <location>
        <begin position="478"/>
        <end position="490"/>
    </location>
</feature>
<dbReference type="AlphaFoldDB" id="A0A379QK70"/>
<feature type="region of interest" description="Disordered" evidence="1">
    <location>
        <begin position="470"/>
        <end position="512"/>
    </location>
</feature>
<protein>
    <submittedName>
        <fullName evidence="3">Phage-associated protein</fullName>
    </submittedName>
</protein>
<dbReference type="InterPro" id="IPR024459">
    <property type="entry name" value="Acb1-like_N"/>
</dbReference>
<organism evidence="3 4">
    <name type="scientific">Salmonella enterica</name>
    <name type="common">Salmonella choleraesuis</name>
    <dbReference type="NCBI Taxonomy" id="28901"/>
    <lineage>
        <taxon>Bacteria</taxon>
        <taxon>Pseudomonadati</taxon>
        <taxon>Pseudomonadota</taxon>
        <taxon>Gammaproteobacteria</taxon>
        <taxon>Enterobacterales</taxon>
        <taxon>Enterobacteriaceae</taxon>
        <taxon>Salmonella</taxon>
    </lineage>
</organism>
<dbReference type="Pfam" id="PF06381">
    <property type="entry name" value="Phage_portal_3"/>
    <property type="match status" value="1"/>
</dbReference>
<evidence type="ECO:0000256" key="1">
    <source>
        <dbReference type="SAM" id="MobiDB-lite"/>
    </source>
</evidence>
<evidence type="ECO:0000313" key="4">
    <source>
        <dbReference type="Proteomes" id="UP000254597"/>
    </source>
</evidence>
<feature type="domain" description="Anti-CBASS protein Acb1-like N-terminal" evidence="2">
    <location>
        <begin position="92"/>
        <end position="447"/>
    </location>
</feature>
<evidence type="ECO:0000259" key="2">
    <source>
        <dbReference type="Pfam" id="PF06381"/>
    </source>
</evidence>
<feature type="compositionally biased region" description="Basic and acidic residues" evidence="1">
    <location>
        <begin position="10"/>
        <end position="19"/>
    </location>
</feature>
<reference evidence="3 4" key="1">
    <citation type="submission" date="2018-06" db="EMBL/GenBank/DDBJ databases">
        <authorList>
            <consortium name="Pathogen Informatics"/>
            <person name="Doyle S."/>
        </authorList>
    </citation>
    <scope>NUCLEOTIDE SEQUENCE [LARGE SCALE GENOMIC DNA]</scope>
    <source>
        <strain evidence="3 4">NCTC10252</strain>
    </source>
</reference>
<accession>A0A379QK70</accession>
<sequence length="512" mass="56849">MIWPFRRRKPEPEKQENENPPKSVAGFFSTDIPLHLPEYDRATLIARSIQKALPQTRKGCGMDAAVGKWGGTDASVPDAQMAWYASQGFIGYQLCAIIAQHWLVDKACTMPARDAVRNGYEITVNDGSEARPEIITAMKKLDKRFGLNKNMREFVRMGRIFGVRHALFLVDSDDPNYYAKPFNIDSVKPGKYRGISQIDPYWLTPELDRNATASPASQHFYEPTWWRVNGMGRVHRSHFCIFRANEVPDVLKPTYFYGGVSIPQKIFERVYAAERTANEGPQLAMTKRSTVLAVNTAAALTDQVAFEERMALWQYYLNNYGVKIIDHNDTYSQNDTALGDVDTVTMTQYQLVAGASNVPVTKLMGASPKGFNSNGSYEESNYHEELESIQENDLTPLAERHHQLSMRSVIAPKFGIAPVETEVVWAPVASLTATEQADINLKKSQTDVALAQVGAVDGVDIRNRVIKDPDSGYSGIEAYEDIDSDGEENPPGEKAGAVGAPVQAANNQGRTA</sequence>
<name>A0A379QK70_SALER</name>
<dbReference type="Proteomes" id="UP000254597">
    <property type="component" value="Unassembled WGS sequence"/>
</dbReference>
<proteinExistence type="predicted"/>
<gene>
    <name evidence="3" type="ORF">NCTC10252_02794</name>
</gene>